<evidence type="ECO:0000313" key="2">
    <source>
        <dbReference type="Proteomes" id="UP000287243"/>
    </source>
</evidence>
<protein>
    <submittedName>
        <fullName evidence="1">Uncharacterized protein</fullName>
    </submittedName>
</protein>
<dbReference type="EMBL" id="CP019384">
    <property type="protein sequence ID" value="QAT17819.1"/>
    <property type="molecule type" value="Genomic_DNA"/>
</dbReference>
<reference evidence="1 2" key="1">
    <citation type="submission" date="2017-01" db="EMBL/GenBank/DDBJ databases">
        <title>First insights into the biology of 'candidatus Vampirococcus archaeovorus'.</title>
        <authorList>
            <person name="Kizina J."/>
            <person name="Jordan S."/>
            <person name="Stueber K."/>
            <person name="Reinhardt R."/>
            <person name="Harder J."/>
        </authorList>
    </citation>
    <scope>NUCLEOTIDE SEQUENCE [LARGE SCALE GENOMIC DNA]</scope>
    <source>
        <strain evidence="1 2">LiM</strain>
    </source>
</reference>
<dbReference type="RefSeq" id="WP_128700785.1">
    <property type="nucleotide sequence ID" value="NZ_CP019384.1"/>
</dbReference>
<dbReference type="KEGG" id="vai:BU251_08835"/>
<gene>
    <name evidence="1" type="ORF">BU251_08835</name>
</gene>
<keyword evidence="2" id="KW-1185">Reference proteome</keyword>
<organism evidence="1 2">
    <name type="scientific">Velamenicoccus archaeovorus</name>
    <dbReference type="NCBI Taxonomy" id="1930593"/>
    <lineage>
        <taxon>Bacteria</taxon>
        <taxon>Pseudomonadati</taxon>
        <taxon>Candidatus Omnitrophota</taxon>
        <taxon>Candidatus Velamenicoccus</taxon>
    </lineage>
</organism>
<name>A0A410P6K6_VELA1</name>
<evidence type="ECO:0000313" key="1">
    <source>
        <dbReference type="EMBL" id="QAT17819.1"/>
    </source>
</evidence>
<dbReference type="Proteomes" id="UP000287243">
    <property type="component" value="Chromosome"/>
</dbReference>
<dbReference type="AlphaFoldDB" id="A0A410P6K6"/>
<proteinExistence type="predicted"/>
<accession>A0A410P6K6</accession>
<sequence>MAKVINHEEIVVSGMAVALTPAVYNPGNGVSASFAMITAEGGDMRYFVNGQNPSAASGVLLEEGDIVELPSIYHIKDFRVIKAGDDDGKITVTYEG</sequence>